<reference evidence="1" key="1">
    <citation type="submission" date="2011-11" db="EMBL/GenBank/DDBJ databases">
        <title>Complete genome sequence of Candidatus Mycoplasma haemominutum.</title>
        <authorList>
            <person name="Barker E.N."/>
            <person name="Darby A.C."/>
            <person name="Helps C.R."/>
            <person name="Peters I.R."/>
            <person name="Hughes M.A."/>
            <person name="Radford A.D."/>
            <person name="Novacco M."/>
            <person name="Boretti F."/>
            <person name="Hofmann-Lehmann R."/>
            <person name="Tasker S."/>
        </authorList>
    </citation>
    <scope>NUCLEOTIDE SEQUENCE</scope>
    <source>
        <strain evidence="1">Birmingham 1</strain>
    </source>
</reference>
<proteinExistence type="predicted"/>
<evidence type="ECO:0008006" key="2">
    <source>
        <dbReference type="Google" id="ProtNLM"/>
    </source>
</evidence>
<dbReference type="KEGG" id="mhb:MHM_04300"/>
<dbReference type="PATRIC" id="fig|1116213.3.peg.465"/>
<dbReference type="RefSeq" id="WP_015511813.1">
    <property type="nucleotide sequence ID" value="NC_021007.1"/>
</dbReference>
<evidence type="ECO:0000313" key="1">
    <source>
        <dbReference type="EMBL" id="CCE66948.1"/>
    </source>
</evidence>
<reference evidence="1" key="2">
    <citation type="submission" date="2011-11" db="EMBL/GenBank/DDBJ databases">
        <authorList>
            <person name="Barker E."/>
        </authorList>
    </citation>
    <scope>NUCLEOTIDE SEQUENCE</scope>
    <source>
        <strain evidence="1">Birmingham 1</strain>
    </source>
</reference>
<dbReference type="PROSITE" id="PS51257">
    <property type="entry name" value="PROKAR_LIPOPROTEIN"/>
    <property type="match status" value="1"/>
</dbReference>
<name>G8C3Q0_9MOLU</name>
<dbReference type="HOGENOM" id="CLU_107062_1_0_14"/>
<dbReference type="EMBL" id="HE613254">
    <property type="protein sequence ID" value="CCE66948.1"/>
    <property type="molecule type" value="Genomic_DNA"/>
</dbReference>
<gene>
    <name evidence="1" type="ORF">MHM_04300</name>
</gene>
<organism evidence="1">
    <name type="scientific">Candidatus Mycoplasma haematominutum 'Birmingham 1'</name>
    <dbReference type="NCBI Taxonomy" id="1116213"/>
    <lineage>
        <taxon>Bacteria</taxon>
        <taxon>Bacillati</taxon>
        <taxon>Mycoplasmatota</taxon>
        <taxon>Mollicutes</taxon>
        <taxon>Mycoplasmataceae</taxon>
        <taxon>Mycoplasma</taxon>
    </lineage>
</organism>
<sequence length="221" mass="24516">MELAIRPILYLSSAVGGCCAIATPISLAVGRGVASSVSTAGENTVQLSSEQGQVDRDVEVPQIVKCGTESRSTEVQFGEAGIANVCWRSELEEVQNSKFSELFKAGWTSDRNWSNLELENVKAYCKTESTGSEEDGSAEGLWPISRGNPACAGIEYLEQKNNNSWAFLKRERKRSNNYEVRVCTSDCWSNNERNSKQELQNWATEKSEAFKEVKFYTQSQA</sequence>
<protein>
    <recommendedName>
        <fullName evidence="2">Lipoprotein</fullName>
    </recommendedName>
</protein>
<dbReference type="AlphaFoldDB" id="G8C3Q0"/>
<accession>G8C3Q0</accession>